<evidence type="ECO:0000313" key="2">
    <source>
        <dbReference type="EMBL" id="KAG9395041.1"/>
    </source>
</evidence>
<dbReference type="AlphaFoldDB" id="A0A8J6AUG9"/>
<comment type="caution">
    <text evidence="2">The sequence shown here is derived from an EMBL/GenBank/DDBJ whole genome shotgun (WGS) entry which is preliminary data.</text>
</comment>
<proteinExistence type="predicted"/>
<feature type="region of interest" description="Disordered" evidence="1">
    <location>
        <begin position="54"/>
        <end position="78"/>
    </location>
</feature>
<dbReference type="Proteomes" id="UP000717585">
    <property type="component" value="Unassembled WGS sequence"/>
</dbReference>
<dbReference type="EMBL" id="JAHDYR010000012">
    <property type="protein sequence ID" value="KAG9395041.1"/>
    <property type="molecule type" value="Genomic_DNA"/>
</dbReference>
<evidence type="ECO:0000313" key="3">
    <source>
        <dbReference type="Proteomes" id="UP000717585"/>
    </source>
</evidence>
<evidence type="ECO:0000256" key="1">
    <source>
        <dbReference type="SAM" id="MobiDB-lite"/>
    </source>
</evidence>
<name>A0A8J6AUG9_9EUKA</name>
<accession>A0A8J6AUG9</accession>
<feature type="compositionally biased region" description="Basic residues" evidence="1">
    <location>
        <begin position="67"/>
        <end position="78"/>
    </location>
</feature>
<reference evidence="2" key="1">
    <citation type="submission" date="2021-05" db="EMBL/GenBank/DDBJ databases">
        <title>A free-living protist that lacks canonical eukaryotic 1 DNA replication and segregation systems.</title>
        <authorList>
            <person name="Salas-Leiva D.E."/>
            <person name="Tromer E.C."/>
            <person name="Curtis B.A."/>
            <person name="Jerlstrom-Hultqvist J."/>
            <person name="Kolisko M."/>
            <person name="Yi Z."/>
            <person name="Salas-Leiva J.S."/>
            <person name="Gallot-Lavallee L."/>
            <person name="Kops G.J.P.L."/>
            <person name="Archibald J.M."/>
            <person name="Simpson A.G.B."/>
            <person name="Roger A.J."/>
        </authorList>
    </citation>
    <scope>NUCLEOTIDE SEQUENCE</scope>
    <source>
        <strain evidence="2">BICM</strain>
    </source>
</reference>
<gene>
    <name evidence="2" type="ORF">J8273_0253</name>
</gene>
<sequence>MDVVLAILSTCPVSSPVCRSGMAPWSRRMTMGPAGPRRRAEIPHTIDPMALRTAGLGPRRSCSTRAVRGRPRARPPHR</sequence>
<keyword evidence="3" id="KW-1185">Reference proteome</keyword>
<organism evidence="2 3">
    <name type="scientific">Carpediemonas membranifera</name>
    <dbReference type="NCBI Taxonomy" id="201153"/>
    <lineage>
        <taxon>Eukaryota</taxon>
        <taxon>Metamonada</taxon>
        <taxon>Carpediemonas-like organisms</taxon>
        <taxon>Carpediemonas</taxon>
    </lineage>
</organism>
<protein>
    <submittedName>
        <fullName evidence="2">Uncharacterized protein</fullName>
    </submittedName>
</protein>